<evidence type="ECO:0000256" key="1">
    <source>
        <dbReference type="ARBA" id="ARBA00006484"/>
    </source>
</evidence>
<dbReference type="InterPro" id="IPR036291">
    <property type="entry name" value="NAD(P)-bd_dom_sf"/>
</dbReference>
<organism evidence="3 4">
    <name type="scientific">Leptospira terpstrae serovar Hualin str. LT 11-33 = ATCC 700639</name>
    <dbReference type="NCBI Taxonomy" id="1257025"/>
    <lineage>
        <taxon>Bacteria</taxon>
        <taxon>Pseudomonadati</taxon>
        <taxon>Spirochaetota</taxon>
        <taxon>Spirochaetia</taxon>
        <taxon>Leptospirales</taxon>
        <taxon>Leptospiraceae</taxon>
        <taxon>Leptospira</taxon>
    </lineage>
</organism>
<dbReference type="PRINTS" id="PR00080">
    <property type="entry name" value="SDRFAMILY"/>
</dbReference>
<dbReference type="PANTHER" id="PTHR43639:SF1">
    <property type="entry name" value="SHORT-CHAIN DEHYDROGENASE_REDUCTASE FAMILY PROTEIN"/>
    <property type="match status" value="1"/>
</dbReference>
<evidence type="ECO:0000313" key="3">
    <source>
        <dbReference type="EMBL" id="EMY62764.1"/>
    </source>
</evidence>
<dbReference type="RefSeq" id="WP_002972521.1">
    <property type="nucleotide sequence ID" value="NZ_AOGW02000006.1"/>
</dbReference>
<dbReference type="CDD" id="cd05233">
    <property type="entry name" value="SDR_c"/>
    <property type="match status" value="1"/>
</dbReference>
<dbReference type="SUPFAM" id="SSF51735">
    <property type="entry name" value="NAD(P)-binding Rossmann-fold domains"/>
    <property type="match status" value="1"/>
</dbReference>
<gene>
    <name evidence="3" type="ORF">LEP1GSC203_3174</name>
</gene>
<dbReference type="InterPro" id="IPR002347">
    <property type="entry name" value="SDR_fam"/>
</dbReference>
<proteinExistence type="inferred from homology"/>
<dbReference type="PRINTS" id="PR00081">
    <property type="entry name" value="GDHRDH"/>
</dbReference>
<reference evidence="3" key="1">
    <citation type="submission" date="2013-03" db="EMBL/GenBank/DDBJ databases">
        <authorList>
            <person name="Harkins D.M."/>
            <person name="Durkin A.S."/>
            <person name="Brinkac L.M."/>
            <person name="Haft D.H."/>
            <person name="Selengut J.D."/>
            <person name="Sanka R."/>
            <person name="DePew J."/>
            <person name="Purushe J."/>
            <person name="Hartskeerl R.A."/>
            <person name="Ahmed A."/>
            <person name="van der Linden H."/>
            <person name="Goris M.G.A."/>
            <person name="Vinetz J.M."/>
            <person name="Sutton G.G."/>
            <person name="Nierman W.C."/>
            <person name="Fouts D.E."/>
        </authorList>
    </citation>
    <scope>NUCLEOTIDE SEQUENCE [LARGE SCALE GENOMIC DNA]</scope>
    <source>
        <strain evidence="3">LT 11-33</strain>
    </source>
</reference>
<accession>N1VSR1</accession>
<dbReference type="PANTHER" id="PTHR43639">
    <property type="entry name" value="OXIDOREDUCTASE, SHORT-CHAIN DEHYDROGENASE/REDUCTASE FAMILY (AFU_ORTHOLOGUE AFUA_5G02870)"/>
    <property type="match status" value="1"/>
</dbReference>
<dbReference type="Pfam" id="PF13561">
    <property type="entry name" value="adh_short_C2"/>
    <property type="match status" value="1"/>
</dbReference>
<dbReference type="STRING" id="1257025.LEP1GSC203_3174"/>
<dbReference type="Gene3D" id="3.40.50.720">
    <property type="entry name" value="NAD(P)-binding Rossmann-like Domain"/>
    <property type="match status" value="1"/>
</dbReference>
<dbReference type="OrthoDB" id="9803333at2"/>
<protein>
    <submittedName>
        <fullName evidence="3">KR domain protein</fullName>
    </submittedName>
</protein>
<keyword evidence="2" id="KW-0560">Oxidoreductase</keyword>
<sequence>MKIAIVTGGSNGIGKATAMELGKRGIGVILTYNSYKDRADVVVSEIEKINPGVRAVALKLDLTKIETFEKFVEDVKGKLAEIWNRNSFDYLVNNGGVGGPMLFAELTDTYFEQILNTNYKGPIFLTQKLVSFIKNHGAIVNTSSSSSTKAFVGYSIYGSLKAALTTWSRYLANELAARKIRVNTVSPGPTHSNFGDGVFDKYPEYIKPLADQTAFGRIGLPEDIGKVIVNLLSDDFGWVTAQDVEVSGGHLL</sequence>
<comment type="caution">
    <text evidence="3">The sequence shown here is derived from an EMBL/GenBank/DDBJ whole genome shotgun (WGS) entry which is preliminary data.</text>
</comment>
<comment type="similarity">
    <text evidence="1">Belongs to the short-chain dehydrogenases/reductases (SDR) family.</text>
</comment>
<dbReference type="Proteomes" id="UP000012371">
    <property type="component" value="Unassembled WGS sequence"/>
</dbReference>
<evidence type="ECO:0000313" key="4">
    <source>
        <dbReference type="Proteomes" id="UP000012371"/>
    </source>
</evidence>
<dbReference type="EMBL" id="AOGW02000006">
    <property type="protein sequence ID" value="EMY62764.1"/>
    <property type="molecule type" value="Genomic_DNA"/>
</dbReference>
<keyword evidence="4" id="KW-1185">Reference proteome</keyword>
<dbReference type="GO" id="GO:0016491">
    <property type="term" value="F:oxidoreductase activity"/>
    <property type="evidence" value="ECO:0007669"/>
    <property type="project" value="UniProtKB-KW"/>
</dbReference>
<dbReference type="AlphaFoldDB" id="N1VSR1"/>
<name>N1VSR1_9LEPT</name>
<evidence type="ECO:0000256" key="2">
    <source>
        <dbReference type="ARBA" id="ARBA00023002"/>
    </source>
</evidence>